<dbReference type="EMBL" id="LR798217">
    <property type="protein sequence ID" value="CAB5194713.1"/>
    <property type="molecule type" value="Genomic_DNA"/>
</dbReference>
<proteinExistence type="predicted"/>
<organism evidence="1">
    <name type="scientific">uncultured Caudovirales phage</name>
    <dbReference type="NCBI Taxonomy" id="2100421"/>
    <lineage>
        <taxon>Viruses</taxon>
        <taxon>Duplodnaviria</taxon>
        <taxon>Heunggongvirae</taxon>
        <taxon>Uroviricota</taxon>
        <taxon>Caudoviricetes</taxon>
        <taxon>Peduoviridae</taxon>
        <taxon>Maltschvirus</taxon>
        <taxon>Maltschvirus maltsch</taxon>
    </lineage>
</organism>
<accession>A0A6J7WAX4</accession>
<protein>
    <submittedName>
        <fullName evidence="1">Uncharacterized protein</fullName>
    </submittedName>
</protein>
<evidence type="ECO:0000313" key="1">
    <source>
        <dbReference type="EMBL" id="CAB5194713.1"/>
    </source>
</evidence>
<reference evidence="1" key="1">
    <citation type="submission" date="2020-05" db="EMBL/GenBank/DDBJ databases">
        <authorList>
            <person name="Chiriac C."/>
            <person name="Salcher M."/>
            <person name="Ghai R."/>
            <person name="Kavagutti S V."/>
        </authorList>
    </citation>
    <scope>NUCLEOTIDE SEQUENCE</scope>
</reference>
<gene>
    <name evidence="1" type="ORF">UFOVP173_17</name>
</gene>
<sequence length="88" mass="9277">MSNYTAITATTQIKRDAGKLNGIFVSSASGTPTITVYDSPATSASDPVILATFTPTANTMHNFFQGLYFNKGLYVVIGGTVSATISYE</sequence>
<name>A0A6J7WAX4_9CAUD</name>